<keyword evidence="1" id="KW-0614">Plasmid</keyword>
<accession>A0A2K9NK04</accession>
<dbReference type="EMBL" id="CP025613">
    <property type="protein sequence ID" value="AUN32946.1"/>
    <property type="molecule type" value="Genomic_DNA"/>
</dbReference>
<dbReference type="GO" id="GO:0016747">
    <property type="term" value="F:acyltransferase activity, transferring groups other than amino-acyl groups"/>
    <property type="evidence" value="ECO:0007669"/>
    <property type="project" value="InterPro"/>
</dbReference>
<dbReference type="SUPFAM" id="SSF55729">
    <property type="entry name" value="Acyl-CoA N-acyltransferases (Nat)"/>
    <property type="match status" value="1"/>
</dbReference>
<dbReference type="InterPro" id="IPR016181">
    <property type="entry name" value="Acyl_CoA_acyltransferase"/>
</dbReference>
<keyword evidence="1" id="KW-0808">Transferase</keyword>
<dbReference type="AlphaFoldDB" id="A0A2K9NK04"/>
<proteinExistence type="predicted"/>
<evidence type="ECO:0000313" key="2">
    <source>
        <dbReference type="Proteomes" id="UP000234752"/>
    </source>
</evidence>
<dbReference type="OrthoDB" id="2049878at2"/>
<dbReference type="Gene3D" id="3.40.630.30">
    <property type="match status" value="1"/>
</dbReference>
<dbReference type="KEGG" id="ncb:C0V82_21220"/>
<protein>
    <submittedName>
        <fullName evidence="1">N-acetyltransferase</fullName>
    </submittedName>
</protein>
<dbReference type="RefSeq" id="WP_102114473.1">
    <property type="nucleotide sequence ID" value="NZ_BMGN01000001.1"/>
</dbReference>
<keyword evidence="2" id="KW-1185">Reference proteome</keyword>
<dbReference type="Pfam" id="PF13302">
    <property type="entry name" value="Acetyltransf_3"/>
    <property type="match status" value="1"/>
</dbReference>
<gene>
    <name evidence="1" type="ORF">C0V82_21220</name>
</gene>
<dbReference type="Proteomes" id="UP000234752">
    <property type="component" value="Plasmid unnamed1"/>
</dbReference>
<geneLocation type="plasmid" evidence="1 2">
    <name>unnamed1</name>
</geneLocation>
<organism evidence="1 2">
    <name type="scientific">Niveispirillum cyanobacteriorum</name>
    <dbReference type="NCBI Taxonomy" id="1612173"/>
    <lineage>
        <taxon>Bacteria</taxon>
        <taxon>Pseudomonadati</taxon>
        <taxon>Pseudomonadota</taxon>
        <taxon>Alphaproteobacteria</taxon>
        <taxon>Rhodospirillales</taxon>
        <taxon>Azospirillaceae</taxon>
        <taxon>Niveispirillum</taxon>
    </lineage>
</organism>
<evidence type="ECO:0000313" key="1">
    <source>
        <dbReference type="EMBL" id="AUN32946.1"/>
    </source>
</evidence>
<dbReference type="InterPro" id="IPR000182">
    <property type="entry name" value="GNAT_dom"/>
</dbReference>
<name>A0A2K9NK04_9PROT</name>
<reference evidence="1 2" key="1">
    <citation type="submission" date="2017-12" db="EMBL/GenBank/DDBJ databases">
        <title>Genomes of bacteria within cyanobacterial aggregates.</title>
        <authorList>
            <person name="Cai H."/>
        </authorList>
    </citation>
    <scope>NUCLEOTIDE SEQUENCE [LARGE SCALE GENOMIC DNA]</scope>
    <source>
        <strain evidence="1 2">TH16</strain>
        <plasmid evidence="1 2">unnamed1</plasmid>
    </source>
</reference>
<sequence length="199" mass="22536">MSNDIRPLAPRLRKPARITGRQLVFHDAGPQDAAFILGLRTDPKKSRCLSVTANDLSRQIAWMERYEADSSQVYFIIADVDGRRVGTVRMYDQQGTSFCWGSWIITDEVPSSYAIESALIIYHYALLLGFQSAHFDVRKDNVSVWTFHERFGAVRAGETDLDFLFTISHDAIQRSLRRYAKYLPDGIKVEFPPGAADAS</sequence>
<dbReference type="PROSITE" id="PS51186">
    <property type="entry name" value="GNAT"/>
    <property type="match status" value="1"/>
</dbReference>